<sequence length="37" mass="4491">MMPRYMYPTAYIYLFLEVQNLVMRIVSCLARYVTLDL</sequence>
<protein>
    <submittedName>
        <fullName evidence="1">Uncharacterized protein</fullName>
    </submittedName>
</protein>
<accession>A0A0A9C4J8</accession>
<reference evidence="1" key="2">
    <citation type="journal article" date="2015" name="Data Brief">
        <title>Shoot transcriptome of the giant reed, Arundo donax.</title>
        <authorList>
            <person name="Barrero R.A."/>
            <person name="Guerrero F.D."/>
            <person name="Moolhuijzen P."/>
            <person name="Goolsby J.A."/>
            <person name="Tidwell J."/>
            <person name="Bellgard S.E."/>
            <person name="Bellgard M.I."/>
        </authorList>
    </citation>
    <scope>NUCLEOTIDE SEQUENCE</scope>
    <source>
        <tissue evidence="1">Shoot tissue taken approximately 20 cm above the soil surface</tissue>
    </source>
</reference>
<dbReference type="EMBL" id="GBRH01228517">
    <property type="protein sequence ID" value="JAD69378.1"/>
    <property type="molecule type" value="Transcribed_RNA"/>
</dbReference>
<evidence type="ECO:0000313" key="1">
    <source>
        <dbReference type="EMBL" id="JAD69378.1"/>
    </source>
</evidence>
<proteinExistence type="predicted"/>
<organism evidence="1">
    <name type="scientific">Arundo donax</name>
    <name type="common">Giant reed</name>
    <name type="synonym">Donax arundinaceus</name>
    <dbReference type="NCBI Taxonomy" id="35708"/>
    <lineage>
        <taxon>Eukaryota</taxon>
        <taxon>Viridiplantae</taxon>
        <taxon>Streptophyta</taxon>
        <taxon>Embryophyta</taxon>
        <taxon>Tracheophyta</taxon>
        <taxon>Spermatophyta</taxon>
        <taxon>Magnoliopsida</taxon>
        <taxon>Liliopsida</taxon>
        <taxon>Poales</taxon>
        <taxon>Poaceae</taxon>
        <taxon>PACMAD clade</taxon>
        <taxon>Arundinoideae</taxon>
        <taxon>Arundineae</taxon>
        <taxon>Arundo</taxon>
    </lineage>
</organism>
<reference evidence="1" key="1">
    <citation type="submission" date="2014-09" db="EMBL/GenBank/DDBJ databases">
        <authorList>
            <person name="Magalhaes I.L.F."/>
            <person name="Oliveira U."/>
            <person name="Santos F.R."/>
            <person name="Vidigal T.H.D.A."/>
            <person name="Brescovit A.D."/>
            <person name="Santos A.J."/>
        </authorList>
    </citation>
    <scope>NUCLEOTIDE SEQUENCE</scope>
    <source>
        <tissue evidence="1">Shoot tissue taken approximately 20 cm above the soil surface</tissue>
    </source>
</reference>
<dbReference type="AlphaFoldDB" id="A0A0A9C4J8"/>
<name>A0A0A9C4J8_ARUDO</name>